<keyword evidence="6 8" id="KW-1133">Transmembrane helix</keyword>
<protein>
    <submittedName>
        <fullName evidence="9">GerAB/ArcD/ProY family transporter</fullName>
    </submittedName>
</protein>
<feature type="transmembrane region" description="Helical" evidence="8">
    <location>
        <begin position="42"/>
        <end position="63"/>
    </location>
</feature>
<feature type="transmembrane region" description="Helical" evidence="8">
    <location>
        <begin position="120"/>
        <end position="137"/>
    </location>
</feature>
<dbReference type="PANTHER" id="PTHR34975:SF2">
    <property type="entry name" value="SPORE GERMINATION PROTEIN A2"/>
    <property type="match status" value="1"/>
</dbReference>
<feature type="transmembrane region" description="Helical" evidence="8">
    <location>
        <begin position="305"/>
        <end position="323"/>
    </location>
</feature>
<evidence type="ECO:0000256" key="5">
    <source>
        <dbReference type="ARBA" id="ARBA00022692"/>
    </source>
</evidence>
<reference evidence="9 10" key="1">
    <citation type="submission" date="2024-09" db="EMBL/GenBank/DDBJ databases">
        <authorList>
            <person name="Ruan L."/>
        </authorList>
    </citation>
    <scope>NUCLEOTIDE SEQUENCE [LARGE SCALE GENOMIC DNA]</scope>
    <source>
        <strain evidence="9 10">D33</strain>
    </source>
</reference>
<feature type="transmembrane region" description="Helical" evidence="8">
    <location>
        <begin position="83"/>
        <end position="108"/>
    </location>
</feature>
<keyword evidence="7 8" id="KW-0472">Membrane</keyword>
<name>A0ABV5BFB4_9BACL</name>
<dbReference type="RefSeq" id="WP_375527864.1">
    <property type="nucleotide sequence ID" value="NZ_JBHILM010000036.1"/>
</dbReference>
<keyword evidence="4" id="KW-0309">Germination</keyword>
<dbReference type="Gene3D" id="1.20.1740.10">
    <property type="entry name" value="Amino acid/polyamine transporter I"/>
    <property type="match status" value="1"/>
</dbReference>
<keyword evidence="3" id="KW-0813">Transport</keyword>
<organism evidence="9 10">
    <name type="scientific">Paenibacillus terreus</name>
    <dbReference type="NCBI Taxonomy" id="1387834"/>
    <lineage>
        <taxon>Bacteria</taxon>
        <taxon>Bacillati</taxon>
        <taxon>Bacillota</taxon>
        <taxon>Bacilli</taxon>
        <taxon>Bacillales</taxon>
        <taxon>Paenibacillaceae</taxon>
        <taxon>Paenibacillus</taxon>
    </lineage>
</organism>
<feature type="transmembrane region" description="Helical" evidence="8">
    <location>
        <begin position="12"/>
        <end position="30"/>
    </location>
</feature>
<feature type="transmembrane region" description="Helical" evidence="8">
    <location>
        <begin position="189"/>
        <end position="208"/>
    </location>
</feature>
<dbReference type="EMBL" id="JBHILM010000036">
    <property type="protein sequence ID" value="MFB5684147.1"/>
    <property type="molecule type" value="Genomic_DNA"/>
</dbReference>
<dbReference type="Pfam" id="PF03845">
    <property type="entry name" value="Spore_permease"/>
    <property type="match status" value="1"/>
</dbReference>
<feature type="transmembrane region" description="Helical" evidence="8">
    <location>
        <begin position="335"/>
        <end position="357"/>
    </location>
</feature>
<dbReference type="PANTHER" id="PTHR34975">
    <property type="entry name" value="SPORE GERMINATION PROTEIN A2"/>
    <property type="match status" value="1"/>
</dbReference>
<evidence type="ECO:0000256" key="7">
    <source>
        <dbReference type="ARBA" id="ARBA00023136"/>
    </source>
</evidence>
<feature type="transmembrane region" description="Helical" evidence="8">
    <location>
        <begin position="272"/>
        <end position="293"/>
    </location>
</feature>
<keyword evidence="5 8" id="KW-0812">Transmembrane</keyword>
<dbReference type="Proteomes" id="UP001580407">
    <property type="component" value="Unassembled WGS sequence"/>
</dbReference>
<proteinExistence type="inferred from homology"/>
<evidence type="ECO:0000256" key="4">
    <source>
        <dbReference type="ARBA" id="ARBA00022544"/>
    </source>
</evidence>
<comment type="caution">
    <text evidence="9">The sequence shown here is derived from an EMBL/GenBank/DDBJ whole genome shotgun (WGS) entry which is preliminary data.</text>
</comment>
<evidence type="ECO:0000256" key="3">
    <source>
        <dbReference type="ARBA" id="ARBA00022448"/>
    </source>
</evidence>
<evidence type="ECO:0000313" key="10">
    <source>
        <dbReference type="Proteomes" id="UP001580407"/>
    </source>
</evidence>
<evidence type="ECO:0000256" key="1">
    <source>
        <dbReference type="ARBA" id="ARBA00004141"/>
    </source>
</evidence>
<keyword evidence="10" id="KW-1185">Reference proteome</keyword>
<comment type="similarity">
    <text evidence="2">Belongs to the amino acid-polyamine-organocation (APC) superfamily. Spore germination protein (SGP) (TC 2.A.3.9) family.</text>
</comment>
<evidence type="ECO:0000313" key="9">
    <source>
        <dbReference type="EMBL" id="MFB5684147.1"/>
    </source>
</evidence>
<feature type="transmembrane region" description="Helical" evidence="8">
    <location>
        <begin position="220"/>
        <end position="243"/>
    </location>
</feature>
<evidence type="ECO:0000256" key="8">
    <source>
        <dbReference type="SAM" id="Phobius"/>
    </source>
</evidence>
<dbReference type="InterPro" id="IPR004761">
    <property type="entry name" value="Spore_GerAB"/>
</dbReference>
<evidence type="ECO:0000256" key="2">
    <source>
        <dbReference type="ARBA" id="ARBA00007998"/>
    </source>
</evidence>
<feature type="transmembrane region" description="Helical" evidence="8">
    <location>
        <begin position="149"/>
        <end position="169"/>
    </location>
</feature>
<comment type="subcellular location">
    <subcellularLocation>
        <location evidence="1">Membrane</location>
        <topology evidence="1">Multi-pass membrane protein</topology>
    </subcellularLocation>
</comment>
<evidence type="ECO:0000256" key="6">
    <source>
        <dbReference type="ARBA" id="ARBA00022989"/>
    </source>
</evidence>
<gene>
    <name evidence="9" type="ORF">ACE3NQ_24870</name>
</gene>
<sequence length="368" mass="40985">MSRNKDQITTAQAAVIIINYMLGAGILTLPRTTVEAVKTPDVWISILISGMLVMIAGFIIVKLCSKFPGKTIFQFAQEITGKWISFILGTAIIIFFLTICAFETRIMAEVTGLYLLEGTPKWAIVLVFMWIGFYLIMGGINSISRLYEIILPITLVFFLTAIFLSSSIFDTDNLRPVLGSGIMPVFNGLKPTLLAFTGYESMLVVMAFMSTPRKGGKAMIAGILTSLVIYLITLIMTVGGLSVDGVKTKTWPTLDLMRSFEMEGLIFERFESLLLVIWIMQMFSTYTFTHYAASLGCAQLLRKKITPFRLIMLPVIYIFAMVPQSLDQVFKLGDFIGNASIYLFGAVPLLLLMLSIIRKKGIRLNDQS</sequence>
<accession>A0ABV5BFB4</accession>
<dbReference type="NCBIfam" id="TIGR00912">
    <property type="entry name" value="2A0309"/>
    <property type="match status" value="1"/>
</dbReference>